<dbReference type="CDD" id="cd00063">
    <property type="entry name" value="FN3"/>
    <property type="match status" value="1"/>
</dbReference>
<comment type="caution">
    <text evidence="1">The sequence shown here is derived from an EMBL/GenBank/DDBJ whole genome shotgun (WGS) entry which is preliminary data.</text>
</comment>
<dbReference type="InterPro" id="IPR036116">
    <property type="entry name" value="FN3_sf"/>
</dbReference>
<keyword evidence="2" id="KW-1185">Reference proteome</keyword>
<dbReference type="Gene3D" id="2.60.40.10">
    <property type="entry name" value="Immunoglobulins"/>
    <property type="match status" value="1"/>
</dbReference>
<protein>
    <recommendedName>
        <fullName evidence="3">Fibronectin type-III domain-containing protein</fullName>
    </recommendedName>
</protein>
<dbReference type="InterPro" id="IPR013783">
    <property type="entry name" value="Ig-like_fold"/>
</dbReference>
<organism evidence="1 2">
    <name type="scientific">Exocentrus adspersus</name>
    <dbReference type="NCBI Taxonomy" id="1586481"/>
    <lineage>
        <taxon>Eukaryota</taxon>
        <taxon>Metazoa</taxon>
        <taxon>Ecdysozoa</taxon>
        <taxon>Arthropoda</taxon>
        <taxon>Hexapoda</taxon>
        <taxon>Insecta</taxon>
        <taxon>Pterygota</taxon>
        <taxon>Neoptera</taxon>
        <taxon>Endopterygota</taxon>
        <taxon>Coleoptera</taxon>
        <taxon>Polyphaga</taxon>
        <taxon>Cucujiformia</taxon>
        <taxon>Chrysomeloidea</taxon>
        <taxon>Cerambycidae</taxon>
        <taxon>Lamiinae</taxon>
        <taxon>Acanthocinini</taxon>
        <taxon>Exocentrus</taxon>
    </lineage>
</organism>
<evidence type="ECO:0000313" key="2">
    <source>
        <dbReference type="Proteomes" id="UP001159042"/>
    </source>
</evidence>
<gene>
    <name evidence="1" type="ORF">NQ315_001417</name>
</gene>
<reference evidence="1 2" key="1">
    <citation type="journal article" date="2023" name="Insect Mol. Biol.">
        <title>Genome sequencing provides insights into the evolution of gene families encoding plant cell wall-degrading enzymes in longhorned beetles.</title>
        <authorList>
            <person name="Shin N.R."/>
            <person name="Okamura Y."/>
            <person name="Kirsch R."/>
            <person name="Pauchet Y."/>
        </authorList>
    </citation>
    <scope>NUCLEOTIDE SEQUENCE [LARGE SCALE GENOMIC DNA]</scope>
    <source>
        <strain evidence="1">EAD_L_NR</strain>
    </source>
</reference>
<dbReference type="SUPFAM" id="SSF49265">
    <property type="entry name" value="Fibronectin type III"/>
    <property type="match status" value="1"/>
</dbReference>
<accession>A0AAV8WFM2</accession>
<name>A0AAV8WFM2_9CUCU</name>
<evidence type="ECO:0000313" key="1">
    <source>
        <dbReference type="EMBL" id="KAJ8925231.1"/>
    </source>
</evidence>
<sequence length="145" mass="16455">MARISFPSIVHNLRIDAHANLTWEKNPNEICVIWEYQVDIVGDRDEEYHFTVKVPHLDVSFLNVCEEWQFTVTPISNGYLGFERRLTDHIPLPTSNHTLQIPAQPEVASISGLRPNSMYFLRVSVENLAGLSPATPIAVQTSELQ</sequence>
<dbReference type="Proteomes" id="UP001159042">
    <property type="component" value="Unassembled WGS sequence"/>
</dbReference>
<proteinExistence type="predicted"/>
<dbReference type="InterPro" id="IPR003961">
    <property type="entry name" value="FN3_dom"/>
</dbReference>
<dbReference type="AlphaFoldDB" id="A0AAV8WFM2"/>
<evidence type="ECO:0008006" key="3">
    <source>
        <dbReference type="Google" id="ProtNLM"/>
    </source>
</evidence>
<dbReference type="EMBL" id="JANEYG010000002">
    <property type="protein sequence ID" value="KAJ8925231.1"/>
    <property type="molecule type" value="Genomic_DNA"/>
</dbReference>